<dbReference type="GO" id="GO:0005634">
    <property type="term" value="C:nucleus"/>
    <property type="evidence" value="ECO:0007669"/>
    <property type="project" value="GOC"/>
</dbReference>
<feature type="domain" description="Tyrosine specific protein phosphatases" evidence="5">
    <location>
        <begin position="414"/>
        <end position="464"/>
    </location>
</feature>
<gene>
    <name evidence="8" type="primary">PPS1</name>
    <name evidence="7" type="ORF">TWF106_004385</name>
    <name evidence="8" type="ORF">TWF191_010290</name>
    <name evidence="6" type="ORF">TWF679_008391</name>
</gene>
<reference evidence="9 10" key="1">
    <citation type="submission" date="2019-06" db="EMBL/GenBank/DDBJ databases">
        <authorList>
            <person name="Palmer J.M."/>
        </authorList>
    </citation>
    <scope>NUCLEOTIDE SEQUENCE [LARGE SCALE GENOMIC DNA]</scope>
    <source>
        <strain evidence="7 9">TWF106</strain>
        <strain evidence="8 10">TWF191</strain>
        <strain evidence="6">TWF679</strain>
    </source>
</reference>
<dbReference type="GO" id="GO:0033260">
    <property type="term" value="P:nuclear DNA replication"/>
    <property type="evidence" value="ECO:0007669"/>
    <property type="project" value="InterPro"/>
</dbReference>
<dbReference type="GO" id="GO:0008138">
    <property type="term" value="F:protein tyrosine/serine/threonine phosphatase activity"/>
    <property type="evidence" value="ECO:0007669"/>
    <property type="project" value="InterPro"/>
</dbReference>
<feature type="region of interest" description="Disordered" evidence="3">
    <location>
        <begin position="53"/>
        <end position="75"/>
    </location>
</feature>
<dbReference type="InterPro" id="IPR047949">
    <property type="entry name" value="PPS1_DSP"/>
</dbReference>
<evidence type="ECO:0000259" key="4">
    <source>
        <dbReference type="PROSITE" id="PS50054"/>
    </source>
</evidence>
<feature type="region of interest" description="Disordered" evidence="3">
    <location>
        <begin position="1"/>
        <end position="32"/>
    </location>
</feature>
<dbReference type="SUPFAM" id="SSF52799">
    <property type="entry name" value="(Phosphotyrosine protein) phosphatases II"/>
    <property type="match status" value="2"/>
</dbReference>
<dbReference type="PROSITE" id="PS00383">
    <property type="entry name" value="TYR_PHOSPHATASE_1"/>
    <property type="match status" value="1"/>
</dbReference>
<dbReference type="PROSITE" id="PS50056">
    <property type="entry name" value="TYR_PHOSPHATASE_2"/>
    <property type="match status" value="2"/>
</dbReference>
<dbReference type="Proteomes" id="UP000483672">
    <property type="component" value="Unassembled WGS sequence"/>
</dbReference>
<dbReference type="EMBL" id="WIWT01000053">
    <property type="protein sequence ID" value="KAF3207320.1"/>
    <property type="molecule type" value="Genomic_DNA"/>
</dbReference>
<dbReference type="InterPro" id="IPR029021">
    <property type="entry name" value="Prot-tyrosine_phosphatase-like"/>
</dbReference>
<dbReference type="InterPro" id="IPR020422">
    <property type="entry name" value="TYR_PHOSPHATASE_DUAL_dom"/>
</dbReference>
<dbReference type="OrthoDB" id="273181at2759"/>
<comment type="caution">
    <text evidence="8">The sequence shown here is derived from an EMBL/GenBank/DDBJ whole genome shotgun (WGS) entry which is preliminary data.</text>
</comment>
<dbReference type="PANTHER" id="PTHR47550">
    <property type="entry name" value="DUAL SPECIFICITY PROTEIN PHOSPHATASE PPS1"/>
    <property type="match status" value="1"/>
</dbReference>
<dbReference type="InterPro" id="IPR053239">
    <property type="entry name" value="Dual_spec_PTase"/>
</dbReference>
<accession>A0A6G1MJ44</accession>
<dbReference type="AlphaFoldDB" id="A0A6G1MJ44"/>
<protein>
    <submittedName>
        <fullName evidence="8">Tyrosine/serine/threonine protein phosphatase pps1</fullName>
    </submittedName>
</protein>
<dbReference type="Proteomes" id="UP000472727">
    <property type="component" value="Unassembled WGS sequence"/>
</dbReference>
<sequence>MATATLTLSPSTLARSITPPPSPPEDSPSPMALALASSVPLAIPNKHLPTPTYTITTKVSPSPVTPPASPPTEKATPLLPISSVLYPPSAYQQISVEPPIYSIDAATAAAAIHQAACHPLPSADKVFPWLHGLHSDNAVQLTFFSARRKIHQRTPSCWRGVTVVKAGRALESSKLRGAVHPAEILPTAPGYQGGFLEVDPKEGFCVRNFHIQTAKLAAVSDIIVYGDDRTSKDAIKNIARRIAQAQVKYRSMHMSHPDLDYPQYNTFVVSSPFSEFEQNHPELVAFDSRGLGSGSIPDFPYLERQEMCTMSRATEIAHNVWLGSTSDKEVVNASGPFNICIESCDGAPFPTAPMLRLISRRMKDHTSVQDIEFPASGSVATSNWAKFDIDAIIDMCRWIYFSANPIIIKDADGDTAMEDHDQGKRVLIHCMDGYTETSLLALAYLMYSEGLPVHDAWIHLHREKGRNFFAYQTDLQILLHAQTEILKASPALKNEAEATAFIASIEIPKWVPKLDGSLPSRILPHMYLGNLGHANNPEMLKELGIKRILSIGEFTNWSADEISGWPSEKIMKVENIQDNGVDPLTCRLDKCLDFINAGREAGEATLVHCRVGVSRSATICIAEVMKRLNLSVPRAYCYVRARRLNVIIQPHLRFMYELLKWEEAQRTENNLGIKRELEWPSIAREIALMNRPYSR</sequence>
<dbReference type="Proteomes" id="UP000614610">
    <property type="component" value="Unassembled WGS sequence"/>
</dbReference>
<evidence type="ECO:0000313" key="9">
    <source>
        <dbReference type="Proteomes" id="UP000472727"/>
    </source>
</evidence>
<evidence type="ECO:0000256" key="3">
    <source>
        <dbReference type="SAM" id="MobiDB-lite"/>
    </source>
</evidence>
<evidence type="ECO:0000256" key="1">
    <source>
        <dbReference type="ARBA" id="ARBA00022801"/>
    </source>
</evidence>
<dbReference type="InterPro" id="IPR016130">
    <property type="entry name" value="Tyr_Pase_AS"/>
</dbReference>
<evidence type="ECO:0000313" key="7">
    <source>
        <dbReference type="EMBL" id="KAF3224183.1"/>
    </source>
</evidence>
<name>A0A6G1MJ44_ORBOL</name>
<dbReference type="Pfam" id="PF00782">
    <property type="entry name" value="DSPc"/>
    <property type="match status" value="1"/>
</dbReference>
<evidence type="ECO:0000313" key="10">
    <source>
        <dbReference type="Proteomes" id="UP000483672"/>
    </source>
</evidence>
<proteinExistence type="predicted"/>
<dbReference type="FunFam" id="3.90.190.10:FF:000110">
    <property type="entry name" value="PPS1p Protein phosphatase"/>
    <property type="match status" value="1"/>
</dbReference>
<feature type="domain" description="Tyrosine specific protein phosphatases" evidence="5">
    <location>
        <begin position="589"/>
        <end position="654"/>
    </location>
</feature>
<evidence type="ECO:0000259" key="5">
    <source>
        <dbReference type="PROSITE" id="PS50056"/>
    </source>
</evidence>
<dbReference type="PANTHER" id="PTHR47550:SF1">
    <property type="entry name" value="DUAL SPECIFICITY PROTEIN PHOSPHATASE PPS1"/>
    <property type="match status" value="1"/>
</dbReference>
<dbReference type="PROSITE" id="PS50054">
    <property type="entry name" value="TYR_PHOSPHATASE_DUAL"/>
    <property type="match status" value="1"/>
</dbReference>
<feature type="compositionally biased region" description="Pro residues" evidence="3">
    <location>
        <begin position="18"/>
        <end position="27"/>
    </location>
</feature>
<evidence type="ECO:0000313" key="8">
    <source>
        <dbReference type="EMBL" id="KAF3230403.1"/>
    </source>
</evidence>
<dbReference type="InterPro" id="IPR000387">
    <property type="entry name" value="Tyr_Pase_dom"/>
</dbReference>
<evidence type="ECO:0000313" key="6">
    <source>
        <dbReference type="EMBL" id="KAF3207320.1"/>
    </source>
</evidence>
<dbReference type="SMART" id="SM00195">
    <property type="entry name" value="DSPc"/>
    <property type="match status" value="1"/>
</dbReference>
<dbReference type="Gene3D" id="3.90.190.10">
    <property type="entry name" value="Protein tyrosine phosphatase superfamily"/>
    <property type="match status" value="2"/>
</dbReference>
<dbReference type="EMBL" id="WIWS01000020">
    <property type="protein sequence ID" value="KAF3224183.1"/>
    <property type="molecule type" value="Genomic_DNA"/>
</dbReference>
<dbReference type="SMART" id="SM00404">
    <property type="entry name" value="PTPc_motif"/>
    <property type="match status" value="1"/>
</dbReference>
<dbReference type="InterPro" id="IPR000340">
    <property type="entry name" value="Dual-sp_phosphatase_cat-dom"/>
</dbReference>
<feature type="domain" description="Tyrosine-protein phosphatase" evidence="4">
    <location>
        <begin position="518"/>
        <end position="667"/>
    </location>
</feature>
<feature type="compositionally biased region" description="Low complexity" evidence="3">
    <location>
        <begin position="1"/>
        <end position="16"/>
    </location>
</feature>
<organism evidence="8 10">
    <name type="scientific">Orbilia oligospora</name>
    <name type="common">Nematode-trapping fungus</name>
    <name type="synonym">Arthrobotrys oligospora</name>
    <dbReference type="NCBI Taxonomy" id="2813651"/>
    <lineage>
        <taxon>Eukaryota</taxon>
        <taxon>Fungi</taxon>
        <taxon>Dikarya</taxon>
        <taxon>Ascomycota</taxon>
        <taxon>Pezizomycotina</taxon>
        <taxon>Orbiliomycetes</taxon>
        <taxon>Orbiliales</taxon>
        <taxon>Orbiliaceae</taxon>
        <taxon>Orbilia</taxon>
    </lineage>
</organism>
<evidence type="ECO:0000256" key="2">
    <source>
        <dbReference type="ARBA" id="ARBA00022912"/>
    </source>
</evidence>
<keyword evidence="2" id="KW-0904">Protein phosphatase</keyword>
<dbReference type="EMBL" id="WIPF01000008">
    <property type="protein sequence ID" value="KAF3230403.1"/>
    <property type="molecule type" value="Genomic_DNA"/>
</dbReference>
<dbReference type="InterPro" id="IPR003595">
    <property type="entry name" value="Tyr_Pase_cat"/>
</dbReference>
<keyword evidence="1" id="KW-0378">Hydrolase</keyword>
<dbReference type="CDD" id="cd14516">
    <property type="entry name" value="DSP_fungal_PPS1"/>
    <property type="match status" value="1"/>
</dbReference>